<feature type="domain" description="Peptidase S1" evidence="2">
    <location>
        <begin position="1"/>
        <end position="80"/>
    </location>
</feature>
<dbReference type="PROSITE" id="PS50240">
    <property type="entry name" value="TRYPSIN_DOM"/>
    <property type="match status" value="1"/>
</dbReference>
<dbReference type="AlphaFoldDB" id="A0A9Q1H185"/>
<comment type="caution">
    <text evidence="3">The sequence shown here is derived from an EMBL/GenBank/DDBJ whole genome shotgun (WGS) entry which is preliminary data.</text>
</comment>
<dbReference type="PANTHER" id="PTHR24258">
    <property type="entry name" value="SERINE PROTEASE-RELATED"/>
    <property type="match status" value="1"/>
</dbReference>
<reference evidence="3" key="1">
    <citation type="submission" date="2021-10" db="EMBL/GenBank/DDBJ databases">
        <title>Tropical sea cucumber genome reveals ecological adaptation and Cuvierian tubules defense mechanism.</title>
        <authorList>
            <person name="Chen T."/>
        </authorList>
    </citation>
    <scope>NUCLEOTIDE SEQUENCE</scope>
    <source>
        <strain evidence="3">Nanhai2018</strain>
        <tissue evidence="3">Muscle</tissue>
    </source>
</reference>
<dbReference type="InterPro" id="IPR001254">
    <property type="entry name" value="Trypsin_dom"/>
</dbReference>
<name>A0A9Q1H185_HOLLE</name>
<dbReference type="PANTHER" id="PTHR24258:SF116">
    <property type="entry name" value="FI16631P1-RELATED"/>
    <property type="match status" value="1"/>
</dbReference>
<evidence type="ECO:0000259" key="2">
    <source>
        <dbReference type="PROSITE" id="PS50240"/>
    </source>
</evidence>
<keyword evidence="4" id="KW-1185">Reference proteome</keyword>
<protein>
    <submittedName>
        <fullName evidence="3">Chymotrypsin A</fullName>
    </submittedName>
</protein>
<gene>
    <name evidence="3" type="ORF">HOLleu_28010</name>
</gene>
<dbReference type="Gene3D" id="2.40.10.10">
    <property type="entry name" value="Trypsin-like serine proteases"/>
    <property type="match status" value="1"/>
</dbReference>
<dbReference type="InterPro" id="IPR009003">
    <property type="entry name" value="Peptidase_S1_PA"/>
</dbReference>
<proteinExistence type="predicted"/>
<evidence type="ECO:0000313" key="4">
    <source>
        <dbReference type="Proteomes" id="UP001152320"/>
    </source>
</evidence>
<keyword evidence="1" id="KW-0812">Transmembrane</keyword>
<organism evidence="3 4">
    <name type="scientific">Holothuria leucospilota</name>
    <name type="common">Black long sea cucumber</name>
    <name type="synonym">Mertensiothuria leucospilota</name>
    <dbReference type="NCBI Taxonomy" id="206669"/>
    <lineage>
        <taxon>Eukaryota</taxon>
        <taxon>Metazoa</taxon>
        <taxon>Echinodermata</taxon>
        <taxon>Eleutherozoa</taxon>
        <taxon>Echinozoa</taxon>
        <taxon>Holothuroidea</taxon>
        <taxon>Aspidochirotacea</taxon>
        <taxon>Aspidochirotida</taxon>
        <taxon>Holothuriidae</taxon>
        <taxon>Holothuria</taxon>
    </lineage>
</organism>
<evidence type="ECO:0000256" key="1">
    <source>
        <dbReference type="SAM" id="Phobius"/>
    </source>
</evidence>
<sequence>MDCIPSWPNYNENLMLCTGSAHVTACEGDGGGPLFGLVEGRRELVGIISHGFHNCDPSIGVNGVYTRVSVYTDWIEETKLSTGNLVSPSCFIFIIVIFGNTLSDK</sequence>
<accession>A0A9Q1H185</accession>
<evidence type="ECO:0000313" key="3">
    <source>
        <dbReference type="EMBL" id="KAJ8031317.1"/>
    </source>
</evidence>
<feature type="transmembrane region" description="Helical" evidence="1">
    <location>
        <begin position="85"/>
        <end position="103"/>
    </location>
</feature>
<dbReference type="Proteomes" id="UP001152320">
    <property type="component" value="Chromosome 13"/>
</dbReference>
<dbReference type="InterPro" id="IPR043504">
    <property type="entry name" value="Peptidase_S1_PA_chymotrypsin"/>
</dbReference>
<dbReference type="Pfam" id="PF00089">
    <property type="entry name" value="Trypsin"/>
    <property type="match status" value="1"/>
</dbReference>
<dbReference type="GO" id="GO:0006508">
    <property type="term" value="P:proteolysis"/>
    <property type="evidence" value="ECO:0007669"/>
    <property type="project" value="InterPro"/>
</dbReference>
<keyword evidence="1" id="KW-0472">Membrane</keyword>
<keyword evidence="1" id="KW-1133">Transmembrane helix</keyword>
<dbReference type="SUPFAM" id="SSF50494">
    <property type="entry name" value="Trypsin-like serine proteases"/>
    <property type="match status" value="1"/>
</dbReference>
<dbReference type="OrthoDB" id="6339452at2759"/>
<dbReference type="EMBL" id="JAIZAY010000013">
    <property type="protein sequence ID" value="KAJ8031317.1"/>
    <property type="molecule type" value="Genomic_DNA"/>
</dbReference>
<dbReference type="GO" id="GO:0004252">
    <property type="term" value="F:serine-type endopeptidase activity"/>
    <property type="evidence" value="ECO:0007669"/>
    <property type="project" value="InterPro"/>
</dbReference>